<feature type="region of interest" description="Disordered" evidence="1">
    <location>
        <begin position="270"/>
        <end position="341"/>
    </location>
</feature>
<feature type="region of interest" description="Disordered" evidence="1">
    <location>
        <begin position="1"/>
        <end position="53"/>
    </location>
</feature>
<dbReference type="GO" id="GO:0009631">
    <property type="term" value="P:cold acclimation"/>
    <property type="evidence" value="ECO:0007669"/>
    <property type="project" value="TreeGrafter"/>
</dbReference>
<feature type="compositionally biased region" description="Basic and acidic residues" evidence="1">
    <location>
        <begin position="195"/>
        <end position="240"/>
    </location>
</feature>
<evidence type="ECO:0000313" key="3">
    <source>
        <dbReference type="Proteomes" id="UP000306102"/>
    </source>
</evidence>
<feature type="compositionally biased region" description="Basic and acidic residues" evidence="1">
    <location>
        <begin position="289"/>
        <end position="305"/>
    </location>
</feature>
<dbReference type="EMBL" id="SDRB02010740">
    <property type="protein sequence ID" value="THG04577.1"/>
    <property type="molecule type" value="Genomic_DNA"/>
</dbReference>
<proteinExistence type="predicted"/>
<keyword evidence="3" id="KW-1185">Reference proteome</keyword>
<reference evidence="2 3" key="1">
    <citation type="journal article" date="2018" name="Proc. Natl. Acad. Sci. U.S.A.">
        <title>Draft genome sequence of Camellia sinensis var. sinensis provides insights into the evolution of the tea genome and tea quality.</title>
        <authorList>
            <person name="Wei C."/>
            <person name="Yang H."/>
            <person name="Wang S."/>
            <person name="Zhao J."/>
            <person name="Liu C."/>
            <person name="Gao L."/>
            <person name="Xia E."/>
            <person name="Lu Y."/>
            <person name="Tai Y."/>
            <person name="She G."/>
            <person name="Sun J."/>
            <person name="Cao H."/>
            <person name="Tong W."/>
            <person name="Gao Q."/>
            <person name="Li Y."/>
            <person name="Deng W."/>
            <person name="Jiang X."/>
            <person name="Wang W."/>
            <person name="Chen Q."/>
            <person name="Zhang S."/>
            <person name="Li H."/>
            <person name="Wu J."/>
            <person name="Wang P."/>
            <person name="Li P."/>
            <person name="Shi C."/>
            <person name="Zheng F."/>
            <person name="Jian J."/>
            <person name="Huang B."/>
            <person name="Shan D."/>
            <person name="Shi M."/>
            <person name="Fang C."/>
            <person name="Yue Y."/>
            <person name="Li F."/>
            <person name="Li D."/>
            <person name="Wei S."/>
            <person name="Han B."/>
            <person name="Jiang C."/>
            <person name="Yin Y."/>
            <person name="Xia T."/>
            <person name="Zhang Z."/>
            <person name="Bennetzen J.L."/>
            <person name="Zhao S."/>
            <person name="Wan X."/>
        </authorList>
    </citation>
    <scope>NUCLEOTIDE SEQUENCE [LARGE SCALE GENOMIC DNA]</scope>
    <source>
        <strain evidence="3">cv. Shuchazao</strain>
        <tissue evidence="2">Leaf</tissue>
    </source>
</reference>
<sequence>MSMASRQDKVDRAEEAARVAVSELSDANTEKRTEEEEAAKIEEYEREEHRPSVVESLLKSVAGTLEQAKEAVTGKTQETAANEKREGVEAASEKARQTEKKSRWGTDSMAEKAKEAKDRTAERAGEYKEYAEETKNYSGEKAREYKDGAVEKTEETKECAAEKATEGKETAVAKMAELKDTAVDTARRAMGYLTGKKEETKEKAAETGEAAKEKYNETQDKARPKMEEMKLSEESHEENRGTAGSGNIFSALGSVKDAIKEKLTVPIDTVEEKRVESEQGGGGGGGGRGGEEAEKVVMVDMKETPAGEAASKLKATDQTSGQTLDDKEGKGIAVVRLERKK</sequence>
<comment type="caution">
    <text evidence="2">The sequence shown here is derived from an EMBL/GenBank/DDBJ whole genome shotgun (WGS) entry which is preliminary data.</text>
</comment>
<feature type="region of interest" description="Disordered" evidence="1">
    <location>
        <begin position="194"/>
        <end position="247"/>
    </location>
</feature>
<organism evidence="2 3">
    <name type="scientific">Camellia sinensis var. sinensis</name>
    <name type="common">China tea</name>
    <dbReference type="NCBI Taxonomy" id="542762"/>
    <lineage>
        <taxon>Eukaryota</taxon>
        <taxon>Viridiplantae</taxon>
        <taxon>Streptophyta</taxon>
        <taxon>Embryophyta</taxon>
        <taxon>Tracheophyta</taxon>
        <taxon>Spermatophyta</taxon>
        <taxon>Magnoliopsida</taxon>
        <taxon>eudicotyledons</taxon>
        <taxon>Gunneridae</taxon>
        <taxon>Pentapetalae</taxon>
        <taxon>asterids</taxon>
        <taxon>Ericales</taxon>
        <taxon>Theaceae</taxon>
        <taxon>Camellia</taxon>
    </lineage>
</organism>
<evidence type="ECO:0000256" key="1">
    <source>
        <dbReference type="SAM" id="MobiDB-lite"/>
    </source>
</evidence>
<name>A0A4V3WLF8_CAMSN</name>
<dbReference type="Proteomes" id="UP000306102">
    <property type="component" value="Unassembled WGS sequence"/>
</dbReference>
<accession>A0A4V3WLF8</accession>
<dbReference type="AlphaFoldDB" id="A0A4V3WLF8"/>
<feature type="compositionally biased region" description="Basic and acidic residues" evidence="1">
    <location>
        <begin position="81"/>
        <end position="168"/>
    </location>
</feature>
<protein>
    <submittedName>
        <fullName evidence="2">Uncharacterized protein</fullName>
    </submittedName>
</protein>
<dbReference type="PANTHER" id="PTHR47877:SF4">
    <property type="entry name" value="LATE EMBRYOGENESIS ABUNDANT PROTEIN ECP63"/>
    <property type="match status" value="1"/>
</dbReference>
<dbReference type="PANTHER" id="PTHR47877">
    <property type="entry name" value="LATE EMBRYOGENESIS ABUNDANT DOMAIN-CONTAINING PROTEIN / LEA DOMAIN-CONTAINING PROTEIN"/>
    <property type="match status" value="1"/>
</dbReference>
<dbReference type="GO" id="GO:0005829">
    <property type="term" value="C:cytosol"/>
    <property type="evidence" value="ECO:0007669"/>
    <property type="project" value="TreeGrafter"/>
</dbReference>
<feature type="region of interest" description="Disordered" evidence="1">
    <location>
        <begin position="69"/>
        <end position="168"/>
    </location>
</feature>
<feature type="compositionally biased region" description="Basic and acidic residues" evidence="1">
    <location>
        <begin position="28"/>
        <end position="52"/>
    </location>
</feature>
<evidence type="ECO:0000313" key="2">
    <source>
        <dbReference type="EMBL" id="THG04577.1"/>
    </source>
</evidence>
<dbReference type="Gene3D" id="6.10.140.1430">
    <property type="match status" value="1"/>
</dbReference>
<feature type="compositionally biased region" description="Gly residues" evidence="1">
    <location>
        <begin position="279"/>
        <end position="288"/>
    </location>
</feature>
<gene>
    <name evidence="2" type="ORF">TEA_004655</name>
</gene>
<dbReference type="STRING" id="542762.A0A4V3WLF8"/>
<feature type="compositionally biased region" description="Basic and acidic residues" evidence="1">
    <location>
        <begin position="1"/>
        <end position="17"/>
    </location>
</feature>